<dbReference type="AlphaFoldDB" id="A0A917SPW4"/>
<gene>
    <name evidence="5" type="ORF">GCM10011594_09290</name>
</gene>
<proteinExistence type="predicted"/>
<reference evidence="5" key="2">
    <citation type="submission" date="2020-09" db="EMBL/GenBank/DDBJ databases">
        <authorList>
            <person name="Sun Q."/>
            <person name="Zhou Y."/>
        </authorList>
    </citation>
    <scope>NUCLEOTIDE SEQUENCE</scope>
    <source>
        <strain evidence="5">CGMCC 4.7308</strain>
    </source>
</reference>
<dbReference type="InterPro" id="IPR050346">
    <property type="entry name" value="FMO-like"/>
</dbReference>
<keyword evidence="3" id="KW-0560">Oxidoreductase</keyword>
<dbReference type="Proteomes" id="UP000655208">
    <property type="component" value="Unassembled WGS sequence"/>
</dbReference>
<evidence type="ECO:0000256" key="4">
    <source>
        <dbReference type="SAM" id="MobiDB-lite"/>
    </source>
</evidence>
<feature type="region of interest" description="Disordered" evidence="4">
    <location>
        <begin position="70"/>
        <end position="101"/>
    </location>
</feature>
<feature type="compositionally biased region" description="Low complexity" evidence="4">
    <location>
        <begin position="75"/>
        <end position="94"/>
    </location>
</feature>
<sequence length="101" mass="10624">MRLADGARVAVVGAGPGGLVAAKHAIEAGFDVTVFEASDDLGGQWHTTAAHSGIWPGMRTNTSRAMTAFSDLDTPRPTTCTRWRSSCRSSGRSSVHAGRPR</sequence>
<organism evidence="5 6">
    <name type="scientific">Nakamurella endophytica</name>
    <dbReference type="NCBI Taxonomy" id="1748367"/>
    <lineage>
        <taxon>Bacteria</taxon>
        <taxon>Bacillati</taxon>
        <taxon>Actinomycetota</taxon>
        <taxon>Actinomycetes</taxon>
        <taxon>Nakamurellales</taxon>
        <taxon>Nakamurellaceae</taxon>
        <taxon>Nakamurella</taxon>
    </lineage>
</organism>
<keyword evidence="2" id="KW-0274">FAD</keyword>
<dbReference type="Pfam" id="PF13450">
    <property type="entry name" value="NAD_binding_8"/>
    <property type="match status" value="1"/>
</dbReference>
<dbReference type="InterPro" id="IPR036188">
    <property type="entry name" value="FAD/NAD-bd_sf"/>
</dbReference>
<keyword evidence="6" id="KW-1185">Reference proteome</keyword>
<dbReference type="SUPFAM" id="SSF51905">
    <property type="entry name" value="FAD/NAD(P)-binding domain"/>
    <property type="match status" value="1"/>
</dbReference>
<name>A0A917SPW4_9ACTN</name>
<accession>A0A917SPW4</accession>
<reference evidence="5" key="1">
    <citation type="journal article" date="2014" name="Int. J. Syst. Evol. Microbiol.">
        <title>Complete genome sequence of Corynebacterium casei LMG S-19264T (=DSM 44701T), isolated from a smear-ripened cheese.</title>
        <authorList>
            <consortium name="US DOE Joint Genome Institute (JGI-PGF)"/>
            <person name="Walter F."/>
            <person name="Albersmeier A."/>
            <person name="Kalinowski J."/>
            <person name="Ruckert C."/>
        </authorList>
    </citation>
    <scope>NUCLEOTIDE SEQUENCE</scope>
    <source>
        <strain evidence="5">CGMCC 4.7308</strain>
    </source>
</reference>
<dbReference type="RefSeq" id="WP_308426364.1">
    <property type="nucleotide sequence ID" value="NZ_BMNA01000002.1"/>
</dbReference>
<keyword evidence="1" id="KW-0285">Flavoprotein</keyword>
<evidence type="ECO:0000313" key="6">
    <source>
        <dbReference type="Proteomes" id="UP000655208"/>
    </source>
</evidence>
<evidence type="ECO:0008006" key="7">
    <source>
        <dbReference type="Google" id="ProtNLM"/>
    </source>
</evidence>
<dbReference type="EMBL" id="BMNA01000002">
    <property type="protein sequence ID" value="GGL91649.1"/>
    <property type="molecule type" value="Genomic_DNA"/>
</dbReference>
<dbReference type="PRINTS" id="PR00419">
    <property type="entry name" value="ADXRDTASE"/>
</dbReference>
<dbReference type="Gene3D" id="3.50.50.60">
    <property type="entry name" value="FAD/NAD(P)-binding domain"/>
    <property type="match status" value="1"/>
</dbReference>
<evidence type="ECO:0000256" key="1">
    <source>
        <dbReference type="ARBA" id="ARBA00022630"/>
    </source>
</evidence>
<protein>
    <recommendedName>
        <fullName evidence="7">FAD-dependent oxidoreductase</fullName>
    </recommendedName>
</protein>
<comment type="caution">
    <text evidence="5">The sequence shown here is derived from an EMBL/GenBank/DDBJ whole genome shotgun (WGS) entry which is preliminary data.</text>
</comment>
<evidence type="ECO:0000313" key="5">
    <source>
        <dbReference type="EMBL" id="GGL91649.1"/>
    </source>
</evidence>
<dbReference type="PANTHER" id="PTHR23023">
    <property type="entry name" value="DIMETHYLANILINE MONOOXYGENASE"/>
    <property type="match status" value="1"/>
</dbReference>
<evidence type="ECO:0000256" key="3">
    <source>
        <dbReference type="ARBA" id="ARBA00023002"/>
    </source>
</evidence>
<dbReference type="GO" id="GO:0016491">
    <property type="term" value="F:oxidoreductase activity"/>
    <property type="evidence" value="ECO:0007669"/>
    <property type="project" value="UniProtKB-KW"/>
</dbReference>
<evidence type="ECO:0000256" key="2">
    <source>
        <dbReference type="ARBA" id="ARBA00022827"/>
    </source>
</evidence>